<dbReference type="Pfam" id="PF00291">
    <property type="entry name" value="PALP"/>
    <property type="match status" value="1"/>
</dbReference>
<dbReference type="InterPro" id="IPR001926">
    <property type="entry name" value="TrpB-like_PALP"/>
</dbReference>
<keyword evidence="2" id="KW-0812">Transmembrane</keyword>
<feature type="transmembrane region" description="Helical" evidence="2">
    <location>
        <begin position="61"/>
        <end position="82"/>
    </location>
</feature>
<dbReference type="PANTHER" id="PTHR10314">
    <property type="entry name" value="CYSTATHIONINE BETA-SYNTHASE"/>
    <property type="match status" value="1"/>
</dbReference>
<dbReference type="SUPFAM" id="SSF53686">
    <property type="entry name" value="Tryptophan synthase beta subunit-like PLP-dependent enzymes"/>
    <property type="match status" value="1"/>
</dbReference>
<proteinExistence type="predicted"/>
<dbReference type="PROSITE" id="PS00901">
    <property type="entry name" value="CYS_SYNTHASE"/>
    <property type="match status" value="1"/>
</dbReference>
<evidence type="ECO:0000256" key="2">
    <source>
        <dbReference type="SAM" id="Phobius"/>
    </source>
</evidence>
<protein>
    <recommendedName>
        <fullName evidence="3">Tryptophan synthase beta chain-like PALP domain-containing protein</fullName>
    </recommendedName>
</protein>
<dbReference type="AlphaFoldDB" id="A0AAD5VBL7"/>
<reference evidence="4" key="1">
    <citation type="submission" date="2022-07" db="EMBL/GenBank/DDBJ databases">
        <title>Genome Sequence of Physisporinus lineatus.</title>
        <authorList>
            <person name="Buettner E."/>
        </authorList>
    </citation>
    <scope>NUCLEOTIDE SEQUENCE</scope>
    <source>
        <strain evidence="4">VT162</strain>
    </source>
</reference>
<sequence>MWLQRCDSENLRVSCVPLSIGPPFSAGSLKHTGDLRDKHTHGVNMSWMSWFRISHQLPRQLIYGIILGVSLSITSTSVAVYFQERKRRQIEKNFEPRPIELRSDEIIQGVAGLIGNTPLVRINSLSDALGVEILGKAEYLNPGGSVKDRVALRMIDDAEQRGLLYPHTGSRIFEGTSGSTGISIATIARARGYEATIIMPDDVAQEKVKALISLGAEVELVRPASIVDKKQNLARARAEHFGQAASSRPHVMRTSTSSVVVTTSAPEDLLDEHHGALTIEEEEELRTKPRGFFADQFENKSNFDAHYNGTGPEIWRQTNGRVDAFVSGVGTGGTISGTGSFLKSVKEEVLVVVSDPEGSGMYNKVKHGVMFDRKEAEGTKRRHQVDTVVEGIGLNRLTHNVELGLDSIDDAFRISDAEAVTLVTWSHVSNLRRKWTGQKVNTSSRSYVTPEVDITQSSGETMSLSNHTLLTQYPIERNDEYLQNANIPVDIHITEALLAPAVES</sequence>
<organism evidence="4 5">
    <name type="scientific">Meripilus lineatus</name>
    <dbReference type="NCBI Taxonomy" id="2056292"/>
    <lineage>
        <taxon>Eukaryota</taxon>
        <taxon>Fungi</taxon>
        <taxon>Dikarya</taxon>
        <taxon>Basidiomycota</taxon>
        <taxon>Agaricomycotina</taxon>
        <taxon>Agaricomycetes</taxon>
        <taxon>Polyporales</taxon>
        <taxon>Meripilaceae</taxon>
        <taxon>Meripilus</taxon>
    </lineage>
</organism>
<dbReference type="EMBL" id="JANAWD010000015">
    <property type="protein sequence ID" value="KAJ3491265.1"/>
    <property type="molecule type" value="Genomic_DNA"/>
</dbReference>
<dbReference type="GO" id="GO:0006535">
    <property type="term" value="P:cysteine biosynthetic process from serine"/>
    <property type="evidence" value="ECO:0007669"/>
    <property type="project" value="InterPro"/>
</dbReference>
<dbReference type="Proteomes" id="UP001212997">
    <property type="component" value="Unassembled WGS sequence"/>
</dbReference>
<accession>A0AAD5VBL7</accession>
<keyword evidence="2" id="KW-1133">Transmembrane helix</keyword>
<comment type="caution">
    <text evidence="4">The sequence shown here is derived from an EMBL/GenBank/DDBJ whole genome shotgun (WGS) entry which is preliminary data.</text>
</comment>
<dbReference type="InterPro" id="IPR036052">
    <property type="entry name" value="TrpB-like_PALP_sf"/>
</dbReference>
<name>A0AAD5VBL7_9APHY</name>
<dbReference type="InterPro" id="IPR050214">
    <property type="entry name" value="Cys_Synth/Cystath_Beta-Synth"/>
</dbReference>
<keyword evidence="2" id="KW-0472">Membrane</keyword>
<keyword evidence="5" id="KW-1185">Reference proteome</keyword>
<dbReference type="InterPro" id="IPR001216">
    <property type="entry name" value="P-phosphate_BS"/>
</dbReference>
<evidence type="ECO:0000313" key="5">
    <source>
        <dbReference type="Proteomes" id="UP001212997"/>
    </source>
</evidence>
<gene>
    <name evidence="4" type="ORF">NLI96_g863</name>
</gene>
<dbReference type="Gene3D" id="3.40.50.1100">
    <property type="match status" value="4"/>
</dbReference>
<evidence type="ECO:0000259" key="3">
    <source>
        <dbReference type="Pfam" id="PF00291"/>
    </source>
</evidence>
<evidence type="ECO:0000313" key="4">
    <source>
        <dbReference type="EMBL" id="KAJ3491265.1"/>
    </source>
</evidence>
<comment type="cofactor">
    <cofactor evidence="1">
        <name>pyridoxal 5'-phosphate</name>
        <dbReference type="ChEBI" id="CHEBI:597326"/>
    </cofactor>
</comment>
<feature type="domain" description="Tryptophan synthase beta chain-like PALP" evidence="3">
    <location>
        <begin position="112"/>
        <end position="422"/>
    </location>
</feature>
<evidence type="ECO:0000256" key="1">
    <source>
        <dbReference type="ARBA" id="ARBA00001933"/>
    </source>
</evidence>
<dbReference type="CDD" id="cd01561">
    <property type="entry name" value="CBS_like"/>
    <property type="match status" value="1"/>
</dbReference>